<evidence type="ECO:0000256" key="4">
    <source>
        <dbReference type="ARBA" id="ARBA00022692"/>
    </source>
</evidence>
<evidence type="ECO:0000256" key="13">
    <source>
        <dbReference type="SAM" id="MobiDB-lite"/>
    </source>
</evidence>
<keyword evidence="9 14" id="KW-1133">Transmembrane helix</keyword>
<keyword evidence="11" id="KW-0325">Glycoprotein</keyword>
<evidence type="ECO:0000256" key="12">
    <source>
        <dbReference type="PROSITE-ProRule" id="PRU10141"/>
    </source>
</evidence>
<dbReference type="GO" id="GO:0004674">
    <property type="term" value="F:protein serine/threonine kinase activity"/>
    <property type="evidence" value="ECO:0007669"/>
    <property type="project" value="UniProtKB-KW"/>
</dbReference>
<dbReference type="GO" id="GO:0004714">
    <property type="term" value="F:transmembrane receptor protein tyrosine kinase activity"/>
    <property type="evidence" value="ECO:0007669"/>
    <property type="project" value="InterPro"/>
</dbReference>
<evidence type="ECO:0000313" key="18">
    <source>
        <dbReference type="Proteomes" id="UP000222542"/>
    </source>
</evidence>
<dbReference type="Gramene" id="PHT91622">
    <property type="protein sequence ID" value="PHT91622"/>
    <property type="gene ID" value="T459_06735"/>
</dbReference>
<dbReference type="OMA" id="PWTHLPL"/>
<dbReference type="FunFam" id="2.60.120.430:FF:000003">
    <property type="entry name" value="FERONIA receptor-like kinase"/>
    <property type="match status" value="1"/>
</dbReference>
<keyword evidence="6 12" id="KW-0547">Nucleotide-binding</keyword>
<dbReference type="FunFam" id="3.30.200.20:FF:000645">
    <property type="entry name" value="Receptor-like protein kinase FERONIA"/>
    <property type="match status" value="1"/>
</dbReference>
<feature type="compositionally biased region" description="Low complexity" evidence="13">
    <location>
        <begin position="471"/>
        <end position="484"/>
    </location>
</feature>
<protein>
    <submittedName>
        <fullName evidence="17">Receptor-like protein kinase FERONIA</fullName>
    </submittedName>
</protein>
<evidence type="ECO:0000256" key="2">
    <source>
        <dbReference type="ARBA" id="ARBA00022527"/>
    </source>
</evidence>
<feature type="transmembrane region" description="Helical" evidence="14">
    <location>
        <begin position="433"/>
        <end position="456"/>
    </location>
</feature>
<reference evidence="17 18" key="2">
    <citation type="journal article" date="2017" name="Genome Biol.">
        <title>New reference genome sequences of hot pepper reveal the massive evolution of plant disease-resistance genes by retroduplication.</title>
        <authorList>
            <person name="Kim S."/>
            <person name="Park J."/>
            <person name="Yeom S.I."/>
            <person name="Kim Y.M."/>
            <person name="Seo E."/>
            <person name="Kim K.T."/>
            <person name="Kim M.S."/>
            <person name="Lee J.M."/>
            <person name="Cheong K."/>
            <person name="Shin H.S."/>
            <person name="Kim S.B."/>
            <person name="Han K."/>
            <person name="Lee J."/>
            <person name="Park M."/>
            <person name="Lee H.A."/>
            <person name="Lee H.Y."/>
            <person name="Lee Y."/>
            <person name="Oh S."/>
            <person name="Lee J.H."/>
            <person name="Choi E."/>
            <person name="Choi E."/>
            <person name="Lee S.E."/>
            <person name="Jeon J."/>
            <person name="Kim H."/>
            <person name="Choi G."/>
            <person name="Song H."/>
            <person name="Lee J."/>
            <person name="Lee S.C."/>
            <person name="Kwon J.K."/>
            <person name="Lee H.Y."/>
            <person name="Koo N."/>
            <person name="Hong Y."/>
            <person name="Kim R.W."/>
            <person name="Kang W.H."/>
            <person name="Huh J.H."/>
            <person name="Kang B.C."/>
            <person name="Yang T.J."/>
            <person name="Lee Y.H."/>
            <person name="Bennetzen J.L."/>
            <person name="Choi D."/>
        </authorList>
    </citation>
    <scope>NUCLEOTIDE SEQUENCE [LARGE SCALE GENOMIC DNA]</scope>
    <source>
        <strain evidence="18">cv. CM334</strain>
    </source>
</reference>
<evidence type="ECO:0000256" key="10">
    <source>
        <dbReference type="ARBA" id="ARBA00023136"/>
    </source>
</evidence>
<evidence type="ECO:0000256" key="7">
    <source>
        <dbReference type="ARBA" id="ARBA00022777"/>
    </source>
</evidence>
<feature type="chain" id="PRO_5030035595" evidence="15">
    <location>
        <begin position="21"/>
        <end position="834"/>
    </location>
</feature>
<keyword evidence="3" id="KW-0808">Transferase</keyword>
<keyword evidence="2" id="KW-0723">Serine/threonine-protein kinase</keyword>
<keyword evidence="18" id="KW-1185">Reference proteome</keyword>
<evidence type="ECO:0000256" key="9">
    <source>
        <dbReference type="ARBA" id="ARBA00022989"/>
    </source>
</evidence>
<accession>A0A1U8G0T3</accession>
<dbReference type="InterPro" id="IPR000719">
    <property type="entry name" value="Prot_kinase_dom"/>
</dbReference>
<dbReference type="InterPro" id="IPR008271">
    <property type="entry name" value="Ser/Thr_kinase_AS"/>
</dbReference>
<dbReference type="FunFam" id="1.10.510.10:FF:000252">
    <property type="entry name" value="Receptor-like protein kinase FERONIA"/>
    <property type="match status" value="1"/>
</dbReference>
<dbReference type="SMART" id="SM00220">
    <property type="entry name" value="S_TKc"/>
    <property type="match status" value="1"/>
</dbReference>
<evidence type="ECO:0000256" key="3">
    <source>
        <dbReference type="ARBA" id="ARBA00022679"/>
    </source>
</evidence>
<dbReference type="PROSITE" id="PS50011">
    <property type="entry name" value="PROTEIN_KINASE_DOM"/>
    <property type="match status" value="1"/>
</dbReference>
<keyword evidence="10 14" id="KW-0472">Membrane</keyword>
<evidence type="ECO:0000313" key="17">
    <source>
        <dbReference type="EMBL" id="PHT91622.1"/>
    </source>
</evidence>
<feature type="domain" description="Protein kinase" evidence="16">
    <location>
        <begin position="505"/>
        <end position="782"/>
    </location>
</feature>
<evidence type="ECO:0000256" key="8">
    <source>
        <dbReference type="ARBA" id="ARBA00022840"/>
    </source>
</evidence>
<dbReference type="CDD" id="cd12841">
    <property type="entry name" value="TM_EphA1"/>
    <property type="match status" value="1"/>
</dbReference>
<feature type="binding site" evidence="12">
    <location>
        <position position="534"/>
    </location>
    <ligand>
        <name>ATP</name>
        <dbReference type="ChEBI" id="CHEBI:30616"/>
    </ligand>
</feature>
<dbReference type="InterPro" id="IPR045272">
    <property type="entry name" value="ANXUR1/2-like"/>
</dbReference>
<sequence>MQTIAVISFLFLHVMTVSLAVMPQYNAPDSILLSCGAPSDTTDESDGRQWQSDTNYPKFMPSNFSSISRTSEQDPSVTRVPYMSARIFQSKFTYTFPVSPGSKFLRLYFYPTTYLGFNNSESFFSVTANHFTLLSNFSAFLDVAASTSTSKVLRKEFVINVNESQILKITFSPSPNAHAFVNGIEVLSMPTNLYVRGDGYDIKLVGQNKLYYINNSTALETLYRLNVGGNLVPSTRDTGMYRVWAGDDIFVVGYDHQTSYLDVDITYNSETPAYTAPTIVYTTSRTIANNSRNLDWIFPLDSGFYYLFRLHFCEIQLEVTKINQRVFDIFIGNQTAEQQGDVIAWSGAWRVPICRDYVVYVRDPDGRRSKQNVWLELRPNMKTRAMYADAILNGLEIFKLSNPNGNLAVPYPELRLEGPIKSPNNNNKMSSHIIVAIISGVTSAIAVFSILGFLIFRRRNGGKGSVTNAPKSSESTTKKSGSSSLPSDLCRHFLLEEIQIATENFDEKFVIGHGGFGNVYKGYIDNGATIVAVKRLNPSSSQGVREFQTEIEMLSSKLRHRHLVSLIGYCDDNNEMILVYDYMANGTLRDHLYNTDNAPLPWKERLYICIGAAKGLYYLHSGTKHMIIHRDVKSTNILLDDQWVAKVSDFGLSKVGSLSGTDVTHVSTAVKGSFGYVDPEYYKRQQLTEKSDVYSFGVVLFEVLCARPAIIPNLPKGQVNLAEWACRCYKKRNLKLIVDPNLEGQIASECFSKFTELAYRCLRDQGVQRPSMGDVVRTLEFALQLQEGVDNTSHEVEECIYPSSPSLPLIMNKSTNEDEFFSGSSEVQNELDKQ</sequence>
<proteinExistence type="predicted"/>
<dbReference type="InterPro" id="IPR001245">
    <property type="entry name" value="Ser-Thr/Tyr_kinase_cat_dom"/>
</dbReference>
<dbReference type="GO" id="GO:0005886">
    <property type="term" value="C:plasma membrane"/>
    <property type="evidence" value="ECO:0000318"/>
    <property type="project" value="GO_Central"/>
</dbReference>
<dbReference type="InterPro" id="IPR017441">
    <property type="entry name" value="Protein_kinase_ATP_BS"/>
</dbReference>
<dbReference type="AlphaFoldDB" id="A0A1U8G0T3"/>
<reference evidence="17 18" key="1">
    <citation type="journal article" date="2014" name="Nat. Genet.">
        <title>Genome sequence of the hot pepper provides insights into the evolution of pungency in Capsicum species.</title>
        <authorList>
            <person name="Kim S."/>
            <person name="Park M."/>
            <person name="Yeom S.I."/>
            <person name="Kim Y.M."/>
            <person name="Lee J.M."/>
            <person name="Lee H.A."/>
            <person name="Seo E."/>
            <person name="Choi J."/>
            <person name="Cheong K."/>
            <person name="Kim K.T."/>
            <person name="Jung K."/>
            <person name="Lee G.W."/>
            <person name="Oh S.K."/>
            <person name="Bae C."/>
            <person name="Kim S.B."/>
            <person name="Lee H.Y."/>
            <person name="Kim S.Y."/>
            <person name="Kim M.S."/>
            <person name="Kang B.C."/>
            <person name="Jo Y.D."/>
            <person name="Yang H.B."/>
            <person name="Jeong H.J."/>
            <person name="Kang W.H."/>
            <person name="Kwon J.K."/>
            <person name="Shin C."/>
            <person name="Lim J.Y."/>
            <person name="Park J.H."/>
            <person name="Huh J.H."/>
            <person name="Kim J.S."/>
            <person name="Kim B.D."/>
            <person name="Cohen O."/>
            <person name="Paran I."/>
            <person name="Suh M.C."/>
            <person name="Lee S.B."/>
            <person name="Kim Y.K."/>
            <person name="Shin Y."/>
            <person name="Noh S.J."/>
            <person name="Park J."/>
            <person name="Seo Y.S."/>
            <person name="Kwon S.Y."/>
            <person name="Kim H.A."/>
            <person name="Park J.M."/>
            <person name="Kim H.J."/>
            <person name="Choi S.B."/>
            <person name="Bosland P.W."/>
            <person name="Reeves G."/>
            <person name="Jo S.H."/>
            <person name="Lee B.W."/>
            <person name="Cho H.T."/>
            <person name="Choi H.S."/>
            <person name="Lee M.S."/>
            <person name="Yu Y."/>
            <person name="Do Choi Y."/>
            <person name="Park B.S."/>
            <person name="van Deynze A."/>
            <person name="Ashrafi H."/>
            <person name="Hill T."/>
            <person name="Kim W.T."/>
            <person name="Pai H.S."/>
            <person name="Ahn H.K."/>
            <person name="Yeam I."/>
            <person name="Giovannoni J.J."/>
            <person name="Rose J.K."/>
            <person name="Sorensen I."/>
            <person name="Lee S.J."/>
            <person name="Kim R.W."/>
            <person name="Choi I.Y."/>
            <person name="Choi B.S."/>
            <person name="Lim J.S."/>
            <person name="Lee Y.H."/>
            <person name="Choi D."/>
        </authorList>
    </citation>
    <scope>NUCLEOTIDE SEQUENCE [LARGE SCALE GENOMIC DNA]</scope>
    <source>
        <strain evidence="18">cv. CM334</strain>
    </source>
</reference>
<dbReference type="STRING" id="4072.A0A1U8G0T3"/>
<dbReference type="GO" id="GO:0010038">
    <property type="term" value="P:response to metal ion"/>
    <property type="evidence" value="ECO:0007669"/>
    <property type="project" value="UniProtKB-ARBA"/>
</dbReference>
<dbReference type="OrthoDB" id="1720310at2759"/>
<gene>
    <name evidence="17" type="ORF">T459_06735</name>
</gene>
<evidence type="ECO:0000259" key="16">
    <source>
        <dbReference type="PROSITE" id="PS50011"/>
    </source>
</evidence>
<keyword evidence="5 15" id="KW-0732">Signal</keyword>
<comment type="caution">
    <text evidence="17">The sequence shown here is derived from an EMBL/GenBank/DDBJ whole genome shotgun (WGS) entry which is preliminary data.</text>
</comment>
<dbReference type="PROSITE" id="PS00107">
    <property type="entry name" value="PROTEIN_KINASE_ATP"/>
    <property type="match status" value="1"/>
</dbReference>
<dbReference type="Pfam" id="PF12819">
    <property type="entry name" value="Malectin_like"/>
    <property type="match status" value="1"/>
</dbReference>
<feature type="signal peptide" evidence="15">
    <location>
        <begin position="1"/>
        <end position="20"/>
    </location>
</feature>
<dbReference type="PROSITE" id="PS00108">
    <property type="entry name" value="PROTEIN_KINASE_ST"/>
    <property type="match status" value="1"/>
</dbReference>
<dbReference type="CDD" id="cd14066">
    <property type="entry name" value="STKc_IRAK"/>
    <property type="match status" value="1"/>
</dbReference>
<keyword evidence="4 14" id="KW-0812">Transmembrane</keyword>
<dbReference type="Proteomes" id="UP000222542">
    <property type="component" value="Unassembled WGS sequence"/>
</dbReference>
<dbReference type="FunFam" id="2.60.120.430:FF:000007">
    <property type="entry name" value="FERONIA receptor-like kinase"/>
    <property type="match status" value="1"/>
</dbReference>
<feature type="region of interest" description="Disordered" evidence="13">
    <location>
        <begin position="463"/>
        <end position="485"/>
    </location>
</feature>
<comment type="subcellular location">
    <subcellularLocation>
        <location evidence="1">Membrane</location>
        <topology evidence="1">Single-pass type I membrane protein</topology>
    </subcellularLocation>
</comment>
<evidence type="ECO:0000256" key="15">
    <source>
        <dbReference type="SAM" id="SignalP"/>
    </source>
</evidence>
<dbReference type="Pfam" id="PF07714">
    <property type="entry name" value="PK_Tyr_Ser-Thr"/>
    <property type="match status" value="1"/>
</dbReference>
<dbReference type="PANTHER" id="PTHR34590:SF5">
    <property type="entry name" value="OS04G0586500 PROTEIN"/>
    <property type="match status" value="1"/>
</dbReference>
<dbReference type="KEGG" id="cann:107861429"/>
<dbReference type="InterPro" id="IPR011009">
    <property type="entry name" value="Kinase-like_dom_sf"/>
</dbReference>
<dbReference type="GO" id="GO:0004672">
    <property type="term" value="F:protein kinase activity"/>
    <property type="evidence" value="ECO:0000318"/>
    <property type="project" value="GO_Central"/>
</dbReference>
<evidence type="ECO:0000256" key="14">
    <source>
        <dbReference type="SAM" id="Phobius"/>
    </source>
</evidence>
<dbReference type="Gene3D" id="2.60.120.430">
    <property type="entry name" value="Galactose-binding lectin"/>
    <property type="match status" value="2"/>
</dbReference>
<dbReference type="InterPro" id="IPR024788">
    <property type="entry name" value="Malectin-like_Carb-bd_dom"/>
</dbReference>
<dbReference type="Gene3D" id="1.10.510.10">
    <property type="entry name" value="Transferase(Phosphotransferase) domain 1"/>
    <property type="match status" value="1"/>
</dbReference>
<dbReference type="SMR" id="A0A1U8G0T3"/>
<keyword evidence="7" id="KW-0418">Kinase</keyword>
<dbReference type="SUPFAM" id="SSF56112">
    <property type="entry name" value="Protein kinase-like (PK-like)"/>
    <property type="match status" value="1"/>
</dbReference>
<evidence type="ECO:0000256" key="6">
    <source>
        <dbReference type="ARBA" id="ARBA00022741"/>
    </source>
</evidence>
<dbReference type="Gene3D" id="3.30.200.20">
    <property type="entry name" value="Phosphorylase Kinase, domain 1"/>
    <property type="match status" value="1"/>
</dbReference>
<keyword evidence="8 12" id="KW-0067">ATP-binding</keyword>
<evidence type="ECO:0000256" key="1">
    <source>
        <dbReference type="ARBA" id="ARBA00004479"/>
    </source>
</evidence>
<dbReference type="GO" id="GO:0005524">
    <property type="term" value="F:ATP binding"/>
    <property type="evidence" value="ECO:0007669"/>
    <property type="project" value="UniProtKB-UniRule"/>
</dbReference>
<evidence type="ECO:0000256" key="5">
    <source>
        <dbReference type="ARBA" id="ARBA00022729"/>
    </source>
</evidence>
<organism evidence="17 18">
    <name type="scientific">Capsicum annuum</name>
    <name type="common">Capsicum pepper</name>
    <dbReference type="NCBI Taxonomy" id="4072"/>
    <lineage>
        <taxon>Eukaryota</taxon>
        <taxon>Viridiplantae</taxon>
        <taxon>Streptophyta</taxon>
        <taxon>Embryophyta</taxon>
        <taxon>Tracheophyta</taxon>
        <taxon>Spermatophyta</taxon>
        <taxon>Magnoliopsida</taxon>
        <taxon>eudicotyledons</taxon>
        <taxon>Gunneridae</taxon>
        <taxon>Pentapetalae</taxon>
        <taxon>asterids</taxon>
        <taxon>lamiids</taxon>
        <taxon>Solanales</taxon>
        <taxon>Solanaceae</taxon>
        <taxon>Solanoideae</taxon>
        <taxon>Capsiceae</taxon>
        <taxon>Capsicum</taxon>
    </lineage>
</organism>
<dbReference type="PANTHER" id="PTHR34590">
    <property type="entry name" value="OS03G0124300 PROTEIN-RELATED"/>
    <property type="match status" value="1"/>
</dbReference>
<dbReference type="EMBL" id="AYRZ02000002">
    <property type="protein sequence ID" value="PHT91622.1"/>
    <property type="molecule type" value="Genomic_DNA"/>
</dbReference>
<name>A0A1U8G0T3_CAPAN</name>
<evidence type="ECO:0000256" key="11">
    <source>
        <dbReference type="ARBA" id="ARBA00023180"/>
    </source>
</evidence>